<dbReference type="CDD" id="cd09854">
    <property type="entry name" value="PIN_VapC-like"/>
    <property type="match status" value="1"/>
</dbReference>
<protein>
    <submittedName>
        <fullName evidence="2">Type II toxin-antitoxin system VapC family toxin</fullName>
    </submittedName>
</protein>
<evidence type="ECO:0000313" key="2">
    <source>
        <dbReference type="EMBL" id="MDC7785776.1"/>
    </source>
</evidence>
<dbReference type="InterPro" id="IPR029060">
    <property type="entry name" value="PIN-like_dom_sf"/>
</dbReference>
<dbReference type="Gene3D" id="3.40.50.1010">
    <property type="entry name" value="5'-nuclease"/>
    <property type="match status" value="1"/>
</dbReference>
<dbReference type="RefSeq" id="WP_272776623.1">
    <property type="nucleotide sequence ID" value="NZ_JAQQLI010000010.1"/>
</dbReference>
<sequence>MTDSFDHPFVYVDANPFIYFVEGDTDIAEPVRGIFELLKTRPGLGVTSELTLAEVLPKARSPIHHRNFVELIVSSKVFGLVPVDRDLLLETADYRRAASRTDIDGRRIMPKLPDAIHVVSAVRSRCRAILSNDDRLTLPPGLQRFKPDVGGIAELVEVLP</sequence>
<evidence type="ECO:0000259" key="1">
    <source>
        <dbReference type="Pfam" id="PF01850"/>
    </source>
</evidence>
<dbReference type="Proteomes" id="UP001165652">
    <property type="component" value="Unassembled WGS sequence"/>
</dbReference>
<name>A0ABT5J7Y9_RHOTP</name>
<dbReference type="EMBL" id="JAQQLI010000010">
    <property type="protein sequence ID" value="MDC7785776.1"/>
    <property type="molecule type" value="Genomic_DNA"/>
</dbReference>
<proteinExistence type="predicted"/>
<accession>A0ABT5J7Y9</accession>
<feature type="domain" description="PIN" evidence="1">
    <location>
        <begin position="10"/>
        <end position="136"/>
    </location>
</feature>
<organism evidence="2 3">
    <name type="scientific">Rhodoplanes tepidamans</name>
    <name type="common">Rhodoplanes cryptolactis</name>
    <dbReference type="NCBI Taxonomy" id="200616"/>
    <lineage>
        <taxon>Bacteria</taxon>
        <taxon>Pseudomonadati</taxon>
        <taxon>Pseudomonadota</taxon>
        <taxon>Alphaproteobacteria</taxon>
        <taxon>Hyphomicrobiales</taxon>
        <taxon>Nitrobacteraceae</taxon>
        <taxon>Rhodoplanes</taxon>
    </lineage>
</organism>
<evidence type="ECO:0000313" key="3">
    <source>
        <dbReference type="Proteomes" id="UP001165652"/>
    </source>
</evidence>
<gene>
    <name evidence="2" type="ORF">PQJ73_08790</name>
</gene>
<dbReference type="InterPro" id="IPR002716">
    <property type="entry name" value="PIN_dom"/>
</dbReference>
<reference evidence="2" key="1">
    <citation type="journal article" date="2023" name="Microbiol Resour">
        <title>Genome Sequences of Rhodoplanes serenus and Two Thermotolerant Strains, Rhodoplanes tepidamans and 'Rhodoplanes cryptolactis,' Further Refine the Genus.</title>
        <authorList>
            <person name="Rayyan A.A."/>
            <person name="Kyndt J.A."/>
        </authorList>
    </citation>
    <scope>NUCLEOTIDE SEQUENCE</scope>
    <source>
        <strain evidence="2">DSM 9987</strain>
    </source>
</reference>
<keyword evidence="3" id="KW-1185">Reference proteome</keyword>
<reference evidence="2" key="2">
    <citation type="submission" date="2023-02" db="EMBL/GenBank/DDBJ databases">
        <authorList>
            <person name="Rayyan A."/>
            <person name="Meyer T."/>
            <person name="Kyndt J.A."/>
        </authorList>
    </citation>
    <scope>NUCLEOTIDE SEQUENCE</scope>
    <source>
        <strain evidence="2">DSM 9987</strain>
    </source>
</reference>
<comment type="caution">
    <text evidence="2">The sequence shown here is derived from an EMBL/GenBank/DDBJ whole genome shotgun (WGS) entry which is preliminary data.</text>
</comment>
<dbReference type="SUPFAM" id="SSF88723">
    <property type="entry name" value="PIN domain-like"/>
    <property type="match status" value="1"/>
</dbReference>
<dbReference type="Pfam" id="PF01850">
    <property type="entry name" value="PIN"/>
    <property type="match status" value="1"/>
</dbReference>